<keyword evidence="8" id="KW-1185">Reference proteome</keyword>
<reference evidence="7 8" key="1">
    <citation type="journal article" date="2011" name="J. Bacteriol.">
        <title>Genome sequence of the verrucomicrobium Opitutus terrae PB90-1, an abundant inhabitant of rice paddy soil ecosystems.</title>
        <authorList>
            <person name="van Passel M.W."/>
            <person name="Kant R."/>
            <person name="Palva A."/>
            <person name="Copeland A."/>
            <person name="Lucas S."/>
            <person name="Lapidus A."/>
            <person name="Glavina del Rio T."/>
            <person name="Pitluck S."/>
            <person name="Goltsman E."/>
            <person name="Clum A."/>
            <person name="Sun H."/>
            <person name="Schmutz J."/>
            <person name="Larimer F.W."/>
            <person name="Land M.L."/>
            <person name="Hauser L."/>
            <person name="Kyrpides N."/>
            <person name="Mikhailova N."/>
            <person name="Richardson P.P."/>
            <person name="Janssen P.H."/>
            <person name="de Vos W.M."/>
            <person name="Smidt H."/>
        </authorList>
    </citation>
    <scope>NUCLEOTIDE SEQUENCE [LARGE SCALE GENOMIC DNA]</scope>
    <source>
        <strain evidence="8">DSM 11246 / JCM 15787 / PB90-1</strain>
    </source>
</reference>
<gene>
    <name evidence="7" type="ordered locus">Oter_3577</name>
</gene>
<dbReference type="InterPro" id="IPR004089">
    <property type="entry name" value="MCPsignal_dom"/>
</dbReference>
<feature type="compositionally biased region" description="Low complexity" evidence="4">
    <location>
        <begin position="606"/>
        <end position="616"/>
    </location>
</feature>
<keyword evidence="5" id="KW-0812">Transmembrane</keyword>
<organism evidence="7 8">
    <name type="scientific">Opitutus terrae (strain DSM 11246 / JCM 15787 / PB90-1)</name>
    <dbReference type="NCBI Taxonomy" id="452637"/>
    <lineage>
        <taxon>Bacteria</taxon>
        <taxon>Pseudomonadati</taxon>
        <taxon>Verrucomicrobiota</taxon>
        <taxon>Opitutia</taxon>
        <taxon>Opitutales</taxon>
        <taxon>Opitutaceae</taxon>
        <taxon>Opitutus</taxon>
    </lineage>
</organism>
<evidence type="ECO:0000256" key="4">
    <source>
        <dbReference type="SAM" id="MobiDB-lite"/>
    </source>
</evidence>
<keyword evidence="5" id="KW-1133">Transmembrane helix</keyword>
<evidence type="ECO:0000259" key="6">
    <source>
        <dbReference type="PROSITE" id="PS50111"/>
    </source>
</evidence>
<evidence type="ECO:0000256" key="1">
    <source>
        <dbReference type="ARBA" id="ARBA00022500"/>
    </source>
</evidence>
<dbReference type="PANTHER" id="PTHR43531:SF11">
    <property type="entry name" value="METHYL-ACCEPTING CHEMOTAXIS PROTEIN 3"/>
    <property type="match status" value="1"/>
</dbReference>
<comment type="similarity">
    <text evidence="2">Belongs to the methyl-accepting chemotaxis (MCP) protein family.</text>
</comment>
<dbReference type="Proteomes" id="UP000007013">
    <property type="component" value="Chromosome"/>
</dbReference>
<dbReference type="GO" id="GO:0016020">
    <property type="term" value="C:membrane"/>
    <property type="evidence" value="ECO:0007669"/>
    <property type="project" value="InterPro"/>
</dbReference>
<dbReference type="GO" id="GO:0007165">
    <property type="term" value="P:signal transduction"/>
    <property type="evidence" value="ECO:0007669"/>
    <property type="project" value="UniProtKB-KW"/>
</dbReference>
<sequence>MKRSLGLRRTMLVMVLVPLLGATFFAVVQVRQLTRKVNELGRLADVIAVSVDVARFNILMGLEYNASWAMFLDPHGADVYRRHIAESEQLVARIREDVRRNGANYNQNFISNIEAALKLYERIPEIRTYYLARRPGDDREARAINNQVYVAIATPLGAVTRSLVNESSELPIRLRIQTLIWCADLHNNATTESGMYCWGHELGSYLTLANCAGPEYATLMRRDIERLLLANTVPELRPYFQKIFSDPIYTEADQVVRRFVQEDTIAKHRFNPAELAAWRELTEKKRYALLVEMQPHVLNDLQTFAQHYIGRVKRERVWMFGLLGGLLLASGATAYLLGRALFRTVSASIASLKQCADNMLQAAAQTSDSGTQLADIVSQQAAASEETATSLEELTATNRQNADNARHGAERMKQTDAVVQRATRSMAELVQAVQKIATTSGQTKHIASTIDEIAFQTNLLALNASIEAARAGEAGAGFAVVAEEVRRMAMRAAAESASIAQLIEGAHGLTEEGVTLSQQVNAIFQQVETKAHEASGRMSEIQRSTQELVTGINEINTAMRELDRHTQQNAAIAQENASTAELIGQQTTELNRSIALLESLIARDVSAAPASTAEPPRSSPPPGTTTAERAPAPAPPADDVQPRSTPTPVPAAR</sequence>
<dbReference type="EMBL" id="CP001032">
    <property type="protein sequence ID" value="ACB76854.1"/>
    <property type="molecule type" value="Genomic_DNA"/>
</dbReference>
<evidence type="ECO:0000256" key="3">
    <source>
        <dbReference type="PROSITE-ProRule" id="PRU00284"/>
    </source>
</evidence>
<feature type="transmembrane region" description="Helical" evidence="5">
    <location>
        <begin position="317"/>
        <end position="337"/>
    </location>
</feature>
<dbReference type="PANTHER" id="PTHR43531">
    <property type="entry name" value="PROTEIN ICFG"/>
    <property type="match status" value="1"/>
</dbReference>
<dbReference type="eggNOG" id="COG0840">
    <property type="taxonomic scope" value="Bacteria"/>
</dbReference>
<evidence type="ECO:0000256" key="2">
    <source>
        <dbReference type="ARBA" id="ARBA00029447"/>
    </source>
</evidence>
<dbReference type="InterPro" id="IPR051310">
    <property type="entry name" value="MCP_chemotaxis"/>
</dbReference>
<proteinExistence type="inferred from homology"/>
<dbReference type="AlphaFoldDB" id="B1ZWA2"/>
<dbReference type="GO" id="GO:0006935">
    <property type="term" value="P:chemotaxis"/>
    <property type="evidence" value="ECO:0007669"/>
    <property type="project" value="UniProtKB-KW"/>
</dbReference>
<keyword evidence="1" id="KW-0145">Chemotaxis</keyword>
<evidence type="ECO:0000256" key="5">
    <source>
        <dbReference type="SAM" id="Phobius"/>
    </source>
</evidence>
<keyword evidence="5" id="KW-0472">Membrane</keyword>
<dbReference type="HOGENOM" id="CLU_447483_0_0_0"/>
<feature type="domain" description="Methyl-accepting transducer" evidence="6">
    <location>
        <begin position="355"/>
        <end position="584"/>
    </location>
</feature>
<keyword evidence="3" id="KW-0807">Transducer</keyword>
<dbReference type="PROSITE" id="PS50111">
    <property type="entry name" value="CHEMOTAXIS_TRANSDUC_2"/>
    <property type="match status" value="1"/>
</dbReference>
<evidence type="ECO:0000313" key="8">
    <source>
        <dbReference type="Proteomes" id="UP000007013"/>
    </source>
</evidence>
<name>B1ZWA2_OPITP</name>
<feature type="region of interest" description="Disordered" evidence="4">
    <location>
        <begin position="606"/>
        <end position="653"/>
    </location>
</feature>
<dbReference type="RefSeq" id="WP_012376383.1">
    <property type="nucleotide sequence ID" value="NC_010571.1"/>
</dbReference>
<accession>B1ZWA2</accession>
<dbReference type="KEGG" id="ote:Oter_3577"/>
<dbReference type="SMART" id="SM00283">
    <property type="entry name" value="MA"/>
    <property type="match status" value="1"/>
</dbReference>
<protein>
    <submittedName>
        <fullName evidence="7">Methyl-accepting chemotaxis sensory transducer</fullName>
    </submittedName>
</protein>
<dbReference type="Gene3D" id="1.10.287.950">
    <property type="entry name" value="Methyl-accepting chemotaxis protein"/>
    <property type="match status" value="1"/>
</dbReference>
<dbReference type="STRING" id="452637.Oter_3577"/>
<dbReference type="Pfam" id="PF00015">
    <property type="entry name" value="MCPsignal"/>
    <property type="match status" value="1"/>
</dbReference>
<dbReference type="SUPFAM" id="SSF58104">
    <property type="entry name" value="Methyl-accepting chemotaxis protein (MCP) signaling domain"/>
    <property type="match status" value="1"/>
</dbReference>
<evidence type="ECO:0000313" key="7">
    <source>
        <dbReference type="EMBL" id="ACB76854.1"/>
    </source>
</evidence>